<sequence>MSHDPCMYSGPLLVLGFPETSSVSFCYMSNARETPTKYAFAAVSEGPSDAATESMRLLLQEEGVSNALLDSAWISSYLCVSGLNRSNVMQSFPSAIGASIIISPVPIIESGATKAWVPPAVMHNVTNSQLIHLVSNPVTLTPKEGAQYLLGDPLSIPGGGGALPGPPQAADRTWHLRPGNTFLNNVTCLGGHHVFSDDGRKWIESQVGETIDFDKLFSLELHWLKPLRLHANTTAPPALRPNLPSRPEVERYILVYSSSFQCLVFPVISRSLFEKTLDLAYSPSRPSGSASAKSCVYSFLSLISLFGFDDNIHGATDCQSYASAAQSLLAPVVEEMTVDGLQSLIMLRLINPPGATPLFSRRPPVGSGDFVHRRSSSVCTGGSHICLRTGQPPCMNDAHCDLTLPSDYVWLQNINLQQTIPQINNHTIPLFPWDLRLSMLKSRIYNELYSASSLHQPVSELLSRIRGLDEALEQWRLSLPGEFRPTLYFSGETPVSANVNTQAVMLRLAYYHCITTVHQATSRRHVSQPDLVGPRLNGIGSSASLSIAASRSTLSYLHRVLPVVKGECFWIILFYAITAVLTLFCNIISNPRDAEASHNVNLLQMTPGLIRRIPVRKLTLGEVIHLQYLDGFTAELAAICVRAVSKSQQSPTDAGP</sequence>
<evidence type="ECO:0000256" key="4">
    <source>
        <dbReference type="ARBA" id="ARBA00023163"/>
    </source>
</evidence>
<dbReference type="PhylomeDB" id="B0Y2H5"/>
<keyword evidence="4" id="KW-0804">Transcription</keyword>
<dbReference type="GO" id="GO:0003677">
    <property type="term" value="F:DNA binding"/>
    <property type="evidence" value="ECO:0007669"/>
    <property type="project" value="UniProtKB-KW"/>
</dbReference>
<dbReference type="Proteomes" id="UP000001699">
    <property type="component" value="Unassembled WGS sequence"/>
</dbReference>
<dbReference type="VEuPathDB" id="FungiDB:AFUB_061830"/>
<dbReference type="HOGENOM" id="CLU_010813_2_1_1"/>
<evidence type="ECO:0000313" key="7">
    <source>
        <dbReference type="EMBL" id="EDP52146.1"/>
    </source>
</evidence>
<dbReference type="GO" id="GO:0005634">
    <property type="term" value="C:nucleus"/>
    <property type="evidence" value="ECO:0007669"/>
    <property type="project" value="UniProtKB-SubCell"/>
</dbReference>
<keyword evidence="6" id="KW-1133">Transmembrane helix</keyword>
<accession>B0Y2H5</accession>
<dbReference type="AlphaFoldDB" id="B0Y2H5"/>
<keyword evidence="3" id="KW-0238">DNA-binding</keyword>
<evidence type="ECO:0000256" key="2">
    <source>
        <dbReference type="ARBA" id="ARBA00023015"/>
    </source>
</evidence>
<organism evidence="7 8">
    <name type="scientific">Aspergillus fumigatus (strain CBS 144.89 / FGSC A1163 / CEA10)</name>
    <name type="common">Neosartorya fumigata</name>
    <dbReference type="NCBI Taxonomy" id="451804"/>
    <lineage>
        <taxon>Eukaryota</taxon>
        <taxon>Fungi</taxon>
        <taxon>Dikarya</taxon>
        <taxon>Ascomycota</taxon>
        <taxon>Pezizomycotina</taxon>
        <taxon>Eurotiomycetes</taxon>
        <taxon>Eurotiomycetidae</taxon>
        <taxon>Eurotiales</taxon>
        <taxon>Aspergillaceae</taxon>
        <taxon>Aspergillus</taxon>
        <taxon>Aspergillus subgen. Fumigati</taxon>
    </lineage>
</organism>
<evidence type="ECO:0000256" key="3">
    <source>
        <dbReference type="ARBA" id="ARBA00023125"/>
    </source>
</evidence>
<comment type="subcellular location">
    <subcellularLocation>
        <location evidence="1">Nucleus</location>
    </subcellularLocation>
</comment>
<keyword evidence="2" id="KW-0805">Transcription regulation</keyword>
<dbReference type="PANTHER" id="PTHR46910:SF37">
    <property type="entry name" value="ZN(II)2CYS6 TRANSCRIPTION FACTOR (EUROFUNG)"/>
    <property type="match status" value="1"/>
</dbReference>
<evidence type="ECO:0000256" key="1">
    <source>
        <dbReference type="ARBA" id="ARBA00004123"/>
    </source>
</evidence>
<name>B0Y2H5_ASPFC</name>
<dbReference type="CDD" id="cd12148">
    <property type="entry name" value="fungal_TF_MHR"/>
    <property type="match status" value="1"/>
</dbReference>
<reference evidence="7 8" key="1">
    <citation type="journal article" date="2008" name="PLoS Genet.">
        <title>Genomic islands in the pathogenic filamentous fungus Aspergillus fumigatus.</title>
        <authorList>
            <person name="Fedorova N.D."/>
            <person name="Khaldi N."/>
            <person name="Joardar V.S."/>
            <person name="Maiti R."/>
            <person name="Amedeo P."/>
            <person name="Anderson M.J."/>
            <person name="Crabtree J."/>
            <person name="Silva J.C."/>
            <person name="Badger J.H."/>
            <person name="Albarraq A."/>
            <person name="Angiuoli S."/>
            <person name="Bussey H."/>
            <person name="Bowyer P."/>
            <person name="Cotty P.J."/>
            <person name="Dyer P.S."/>
            <person name="Egan A."/>
            <person name="Galens K."/>
            <person name="Fraser-Liggett C.M."/>
            <person name="Haas B.J."/>
            <person name="Inman J.M."/>
            <person name="Kent R."/>
            <person name="Lemieux S."/>
            <person name="Malavazi I."/>
            <person name="Orvis J."/>
            <person name="Roemer T."/>
            <person name="Ronning C.M."/>
            <person name="Sundaram J.P."/>
            <person name="Sutton G."/>
            <person name="Turner G."/>
            <person name="Venter J.C."/>
            <person name="White O.R."/>
            <person name="Whitty B.R."/>
            <person name="Youngman P."/>
            <person name="Wolfe K.H."/>
            <person name="Goldman G.H."/>
            <person name="Wortman J.R."/>
            <person name="Jiang B."/>
            <person name="Denning D.W."/>
            <person name="Nierman W.C."/>
        </authorList>
    </citation>
    <scope>NUCLEOTIDE SEQUENCE [LARGE SCALE GENOMIC DNA]</scope>
    <source>
        <strain evidence="8">CBS 144.89 / FGSC A1163 / CEA10</strain>
    </source>
</reference>
<keyword evidence="5" id="KW-0539">Nucleus</keyword>
<protein>
    <submittedName>
        <fullName evidence="7">Uncharacterized protein</fullName>
    </submittedName>
</protein>
<evidence type="ECO:0000256" key="6">
    <source>
        <dbReference type="SAM" id="Phobius"/>
    </source>
</evidence>
<keyword evidence="6" id="KW-0812">Transmembrane</keyword>
<keyword evidence="6" id="KW-0472">Membrane</keyword>
<proteinExistence type="predicted"/>
<evidence type="ECO:0000313" key="8">
    <source>
        <dbReference type="Proteomes" id="UP000001699"/>
    </source>
</evidence>
<dbReference type="GO" id="GO:0003700">
    <property type="term" value="F:DNA-binding transcription factor activity"/>
    <property type="evidence" value="ECO:0007669"/>
    <property type="project" value="InterPro"/>
</dbReference>
<dbReference type="OrthoDB" id="4116913at2759"/>
<dbReference type="EMBL" id="DS499597">
    <property type="protein sequence ID" value="EDP52146.1"/>
    <property type="molecule type" value="Genomic_DNA"/>
</dbReference>
<dbReference type="PANTHER" id="PTHR46910">
    <property type="entry name" value="TRANSCRIPTION FACTOR PDR1"/>
    <property type="match status" value="1"/>
</dbReference>
<evidence type="ECO:0000256" key="5">
    <source>
        <dbReference type="ARBA" id="ARBA00023242"/>
    </source>
</evidence>
<gene>
    <name evidence="7" type="ORF">AFUB_061830</name>
</gene>
<keyword evidence="8" id="KW-1185">Reference proteome</keyword>
<dbReference type="InterPro" id="IPR050987">
    <property type="entry name" value="AtrR-like"/>
</dbReference>
<feature type="transmembrane region" description="Helical" evidence="6">
    <location>
        <begin position="569"/>
        <end position="588"/>
    </location>
</feature>